<evidence type="ECO:0000313" key="1">
    <source>
        <dbReference type="EMBL" id="EFV43749.1"/>
    </source>
</evidence>
<dbReference type="HOGENOM" id="CLU_103773_3_1_7"/>
<comment type="caution">
    <text evidence="1">The sequence shown here is derived from an EMBL/GenBank/DDBJ whole genome shotgun (WGS) entry which is preliminary data.</text>
</comment>
<dbReference type="OrthoDB" id="1684899at2"/>
<organism evidence="1 2">
    <name type="scientific">Bilophila wadsworthia (strain 3_1_6)</name>
    <dbReference type="NCBI Taxonomy" id="563192"/>
    <lineage>
        <taxon>Bacteria</taxon>
        <taxon>Pseudomonadati</taxon>
        <taxon>Thermodesulfobacteriota</taxon>
        <taxon>Desulfovibrionia</taxon>
        <taxon>Desulfovibrionales</taxon>
        <taxon>Desulfovibrionaceae</taxon>
        <taxon>Bilophila</taxon>
    </lineage>
</organism>
<dbReference type="PANTHER" id="PTHR34309">
    <property type="entry name" value="SLR1406 PROTEIN"/>
    <property type="match status" value="1"/>
</dbReference>
<dbReference type="InterPro" id="IPR005624">
    <property type="entry name" value="PduO/GlcC-like"/>
</dbReference>
<dbReference type="Pfam" id="PF03928">
    <property type="entry name" value="HbpS-like"/>
    <property type="match status" value="1"/>
</dbReference>
<dbReference type="GeneID" id="78085571"/>
<dbReference type="SUPFAM" id="SSF143744">
    <property type="entry name" value="GlcG-like"/>
    <property type="match status" value="1"/>
</dbReference>
<accession>E5Y8C3</accession>
<dbReference type="InterPro" id="IPR038084">
    <property type="entry name" value="PduO/GlcC-like_sf"/>
</dbReference>
<evidence type="ECO:0008006" key="3">
    <source>
        <dbReference type="Google" id="ProtNLM"/>
    </source>
</evidence>
<reference evidence="1 2" key="2">
    <citation type="submission" date="2013-04" db="EMBL/GenBank/DDBJ databases">
        <title>The Genome Sequence of Bilophila wadsworthia 3_1_6.</title>
        <authorList>
            <consortium name="The Broad Institute Genomics Platform"/>
            <person name="Earl A."/>
            <person name="Ward D."/>
            <person name="Feldgarden M."/>
            <person name="Gevers D."/>
            <person name="Sibley C."/>
            <person name="Strauss J."/>
            <person name="Allen-Vercoe E."/>
            <person name="Walker B."/>
            <person name="Young S."/>
            <person name="Zeng Q."/>
            <person name="Gargeya S."/>
            <person name="Fitzgerald M."/>
            <person name="Haas B."/>
            <person name="Abouelleil A."/>
            <person name="Allen A.W."/>
            <person name="Alvarado L."/>
            <person name="Arachchi H.M."/>
            <person name="Berlin A.M."/>
            <person name="Chapman S.B."/>
            <person name="Gainer-Dewar J."/>
            <person name="Goldberg J."/>
            <person name="Griggs A."/>
            <person name="Gujja S."/>
            <person name="Hansen M."/>
            <person name="Howarth C."/>
            <person name="Imamovic A."/>
            <person name="Ireland A."/>
            <person name="Larimer J."/>
            <person name="McCowan C."/>
            <person name="Murphy C."/>
            <person name="Pearson M."/>
            <person name="Poon T.W."/>
            <person name="Priest M."/>
            <person name="Roberts A."/>
            <person name="Saif S."/>
            <person name="Shea T."/>
            <person name="Sisk P."/>
            <person name="Sykes S."/>
            <person name="Wortman J."/>
            <person name="Nusbaum C."/>
            <person name="Birren B."/>
        </authorList>
    </citation>
    <scope>NUCLEOTIDE SEQUENCE [LARGE SCALE GENOMIC DNA]</scope>
    <source>
        <strain evidence="1 2">3_1_6</strain>
    </source>
</reference>
<evidence type="ECO:0000313" key="2">
    <source>
        <dbReference type="Proteomes" id="UP000006034"/>
    </source>
</evidence>
<dbReference type="Proteomes" id="UP000006034">
    <property type="component" value="Unassembled WGS sequence"/>
</dbReference>
<dbReference type="eggNOG" id="COG3193">
    <property type="taxonomic scope" value="Bacteria"/>
</dbReference>
<proteinExistence type="predicted"/>
<keyword evidence="2" id="KW-1185">Reference proteome</keyword>
<dbReference type="EMBL" id="ADCP02000001">
    <property type="protein sequence ID" value="EFV43749.1"/>
    <property type="molecule type" value="Genomic_DNA"/>
</dbReference>
<dbReference type="STRING" id="563192.HMPREF0179_02441"/>
<dbReference type="AlphaFoldDB" id="E5Y8C3"/>
<dbReference type="PANTHER" id="PTHR34309:SF1">
    <property type="entry name" value="PROTEIN GLCG"/>
    <property type="match status" value="1"/>
</dbReference>
<name>E5Y8C3_BILW3</name>
<protein>
    <recommendedName>
        <fullName evidence="3">Heme-binding protein</fullName>
    </recommendedName>
</protein>
<dbReference type="InterPro" id="IPR052517">
    <property type="entry name" value="GlcG_carb_metab_protein"/>
</dbReference>
<sequence length="136" mass="14390">MNNAIPFRAVLDVLVRLESEAAGGAPVCVAIVNRTGKLAAFLSLDGTPERAGAIAQSKAYTAMRMELTTQAFHDRLVRENLSIADFCDPGFSTLPGGVPVFDETGRCIGGVGISGRKPQEDAELAERLVQKLMGKG</sequence>
<reference evidence="1 2" key="1">
    <citation type="submission" date="2010-10" db="EMBL/GenBank/DDBJ databases">
        <authorList>
            <consortium name="The Broad Institute Genome Sequencing Platform"/>
            <person name="Ward D."/>
            <person name="Earl A."/>
            <person name="Feldgarden M."/>
            <person name="Young S.K."/>
            <person name="Gargeya S."/>
            <person name="Zeng Q."/>
            <person name="Alvarado L."/>
            <person name="Berlin A."/>
            <person name="Bochicchio J."/>
            <person name="Chapman S.B."/>
            <person name="Chen Z."/>
            <person name="Freedman E."/>
            <person name="Gellesch M."/>
            <person name="Goldberg J."/>
            <person name="Griggs A."/>
            <person name="Gujja S."/>
            <person name="Heilman E."/>
            <person name="Heiman D."/>
            <person name="Howarth C."/>
            <person name="Mehta T."/>
            <person name="Neiman D."/>
            <person name="Pearson M."/>
            <person name="Roberts A."/>
            <person name="Saif S."/>
            <person name="Shea T."/>
            <person name="Shenoy N."/>
            <person name="Sisk P."/>
            <person name="Stolte C."/>
            <person name="Sykes S."/>
            <person name="White J."/>
            <person name="Yandava C."/>
            <person name="Allen-Vercoe E."/>
            <person name="Sibley C."/>
            <person name="Ambrose C.E."/>
            <person name="Strauss J."/>
            <person name="Daigneault M."/>
            <person name="Haas B."/>
            <person name="Nusbaum C."/>
            <person name="Birren B."/>
        </authorList>
    </citation>
    <scope>NUCLEOTIDE SEQUENCE [LARGE SCALE GENOMIC DNA]</scope>
    <source>
        <strain evidence="1 2">3_1_6</strain>
    </source>
</reference>
<dbReference type="RefSeq" id="WP_005028291.1">
    <property type="nucleotide sequence ID" value="NZ_KE150238.1"/>
</dbReference>
<dbReference type="Gene3D" id="3.30.450.150">
    <property type="entry name" value="Haem-degrading domain"/>
    <property type="match status" value="1"/>
</dbReference>
<gene>
    <name evidence="1" type="ORF">HMPREF0179_02441</name>
</gene>